<feature type="domain" description="VOC" evidence="1">
    <location>
        <begin position="1"/>
        <end position="135"/>
    </location>
</feature>
<accession>A0ABY8W1F6</accession>
<gene>
    <name evidence="2" type="ORF">PT015_08155</name>
</gene>
<dbReference type="Pfam" id="PF00903">
    <property type="entry name" value="Glyoxalase"/>
    <property type="match status" value="1"/>
</dbReference>
<keyword evidence="3" id="KW-1185">Reference proteome</keyword>
<evidence type="ECO:0000259" key="1">
    <source>
        <dbReference type="PROSITE" id="PS51819"/>
    </source>
</evidence>
<dbReference type="InterPro" id="IPR029068">
    <property type="entry name" value="Glyas_Bleomycin-R_OHBP_Dase"/>
</dbReference>
<dbReference type="RefSeq" id="WP_285190127.1">
    <property type="nucleotide sequence ID" value="NZ_CP126981.1"/>
</dbReference>
<dbReference type="CDD" id="cd06587">
    <property type="entry name" value="VOC"/>
    <property type="match status" value="1"/>
</dbReference>
<dbReference type="Gene3D" id="3.10.180.10">
    <property type="entry name" value="2,3-Dihydroxybiphenyl 1,2-Dioxygenase, domain 1"/>
    <property type="match status" value="1"/>
</dbReference>
<sequence length="137" mass="15008">MTTDVERALRFWRDGLGLSIIFDHEFRGDWPTLFDAKTDTLRSIFLGDPDVLETGIIELVVFDDPKPAAETGVGPATGFFLVSLSRDVAPTLERLAELGFTEGVRQIDVPAPRGKRVDMAVITAPDGVRVELIGPAR</sequence>
<dbReference type="SUPFAM" id="SSF54593">
    <property type="entry name" value="Glyoxalase/Bleomycin resistance protein/Dihydroxybiphenyl dioxygenase"/>
    <property type="match status" value="1"/>
</dbReference>
<dbReference type="EMBL" id="CP126981">
    <property type="protein sequence ID" value="WIM89401.1"/>
    <property type="molecule type" value="Genomic_DNA"/>
</dbReference>
<dbReference type="Proteomes" id="UP001236585">
    <property type="component" value="Chromosome"/>
</dbReference>
<organism evidence="2 3">
    <name type="scientific">Candidatus Mycobacterium wuenschmannii</name>
    <dbReference type="NCBI Taxonomy" id="3027808"/>
    <lineage>
        <taxon>Bacteria</taxon>
        <taxon>Bacillati</taxon>
        <taxon>Actinomycetota</taxon>
        <taxon>Actinomycetes</taxon>
        <taxon>Mycobacteriales</taxon>
        <taxon>Mycobacteriaceae</taxon>
        <taxon>Mycobacterium</taxon>
    </lineage>
</organism>
<name>A0ABY8W1F6_9MYCO</name>
<dbReference type="InterPro" id="IPR004360">
    <property type="entry name" value="Glyas_Fos-R_dOase_dom"/>
</dbReference>
<proteinExistence type="predicted"/>
<dbReference type="PROSITE" id="PS51819">
    <property type="entry name" value="VOC"/>
    <property type="match status" value="1"/>
</dbReference>
<evidence type="ECO:0000313" key="3">
    <source>
        <dbReference type="Proteomes" id="UP001236585"/>
    </source>
</evidence>
<dbReference type="InterPro" id="IPR037523">
    <property type="entry name" value="VOC_core"/>
</dbReference>
<reference evidence="2 3" key="1">
    <citation type="journal article" date="2023" name="Microbiol. Resour. Announc.">
        <title>Complete Genome Sequence of Mycobacterium wuenschmanii, a novel Nontuberculous Mycobacterium Isolated from a captive population of Amazon Milk Frogs.</title>
        <authorList>
            <person name="Hicks J."/>
            <person name="Zeineldin M."/>
            <person name="Ward H."/>
            <person name="Wuenschmann A."/>
            <person name="Camp P."/>
            <person name="Farrell D."/>
            <person name="Lehman K."/>
            <person name="Thacker T."/>
            <person name="Cuthbert E."/>
        </authorList>
    </citation>
    <scope>NUCLEOTIDE SEQUENCE [LARGE SCALE GENOMIC DNA]</scope>
    <source>
        <strain evidence="2 3">Wuenschmanii</strain>
    </source>
</reference>
<protein>
    <submittedName>
        <fullName evidence="2">VOC family protein</fullName>
    </submittedName>
</protein>
<evidence type="ECO:0000313" key="2">
    <source>
        <dbReference type="EMBL" id="WIM89401.1"/>
    </source>
</evidence>